<dbReference type="Proteomes" id="UP000000763">
    <property type="component" value="Chromosome 3"/>
</dbReference>
<organism evidence="1 2">
    <name type="scientific">Oryza sativa subsp. japonica</name>
    <name type="common">Rice</name>
    <dbReference type="NCBI Taxonomy" id="39947"/>
    <lineage>
        <taxon>Eukaryota</taxon>
        <taxon>Viridiplantae</taxon>
        <taxon>Streptophyta</taxon>
        <taxon>Embryophyta</taxon>
        <taxon>Tracheophyta</taxon>
        <taxon>Spermatophyta</taxon>
        <taxon>Magnoliopsida</taxon>
        <taxon>Liliopsida</taxon>
        <taxon>Poales</taxon>
        <taxon>Poaceae</taxon>
        <taxon>BOP clade</taxon>
        <taxon>Oryzoideae</taxon>
        <taxon>Oryzeae</taxon>
        <taxon>Oryzinae</taxon>
        <taxon>Oryza</taxon>
        <taxon>Oryza sativa</taxon>
    </lineage>
</organism>
<dbReference type="EMBL" id="AC120535">
    <property type="protein sequence ID" value="AAO73217.1"/>
    <property type="molecule type" value="Genomic_DNA"/>
</dbReference>
<reference evidence="2" key="2">
    <citation type="journal article" date="2008" name="Nucleic Acids Res.">
        <title>The rice annotation project database (RAP-DB): 2008 update.</title>
        <authorList>
            <consortium name="The rice annotation project (RAP)"/>
        </authorList>
    </citation>
    <scope>GENOME REANNOTATION</scope>
    <source>
        <strain evidence="2">cv. Nipponbare</strain>
    </source>
</reference>
<proteinExistence type="predicted"/>
<sequence>MGIRERYVTAAGLFTQVERAALRSRALKVRHRVGAVVSESWNVVARRCRGCVLRDRRVPADW</sequence>
<protein>
    <submittedName>
        <fullName evidence="1">Uncharacterized protein</fullName>
    </submittedName>
</protein>
<reference evidence="2" key="1">
    <citation type="journal article" date="2005" name="Nature">
        <title>The map-based sequence of the rice genome.</title>
        <authorList>
            <consortium name="International rice genome sequencing project (IRGSP)"/>
            <person name="Matsumoto T."/>
            <person name="Wu J."/>
            <person name="Kanamori H."/>
            <person name="Katayose Y."/>
            <person name="Fujisawa M."/>
            <person name="Namiki N."/>
            <person name="Mizuno H."/>
            <person name="Yamamoto K."/>
            <person name="Antonio B.A."/>
            <person name="Baba T."/>
            <person name="Sakata K."/>
            <person name="Nagamura Y."/>
            <person name="Aoki H."/>
            <person name="Arikawa K."/>
            <person name="Arita K."/>
            <person name="Bito T."/>
            <person name="Chiden Y."/>
            <person name="Fujitsuka N."/>
            <person name="Fukunaka R."/>
            <person name="Hamada M."/>
            <person name="Harada C."/>
            <person name="Hayashi A."/>
            <person name="Hijishita S."/>
            <person name="Honda M."/>
            <person name="Hosokawa S."/>
            <person name="Ichikawa Y."/>
            <person name="Idonuma A."/>
            <person name="Iijima M."/>
            <person name="Ikeda M."/>
            <person name="Ikeno M."/>
            <person name="Ito K."/>
            <person name="Ito S."/>
            <person name="Ito T."/>
            <person name="Ito Y."/>
            <person name="Ito Y."/>
            <person name="Iwabuchi A."/>
            <person name="Kamiya K."/>
            <person name="Karasawa W."/>
            <person name="Kurita K."/>
            <person name="Katagiri S."/>
            <person name="Kikuta A."/>
            <person name="Kobayashi H."/>
            <person name="Kobayashi N."/>
            <person name="Machita K."/>
            <person name="Maehara T."/>
            <person name="Masukawa M."/>
            <person name="Mizubayashi T."/>
            <person name="Mukai Y."/>
            <person name="Nagasaki H."/>
            <person name="Nagata Y."/>
            <person name="Naito S."/>
            <person name="Nakashima M."/>
            <person name="Nakama Y."/>
            <person name="Nakamichi Y."/>
            <person name="Nakamura M."/>
            <person name="Meguro A."/>
            <person name="Negishi M."/>
            <person name="Ohta I."/>
            <person name="Ohta T."/>
            <person name="Okamoto M."/>
            <person name="Ono N."/>
            <person name="Saji S."/>
            <person name="Sakaguchi M."/>
            <person name="Sakai K."/>
            <person name="Shibata M."/>
            <person name="Shimokawa T."/>
            <person name="Song J."/>
            <person name="Takazaki Y."/>
            <person name="Terasawa K."/>
            <person name="Tsugane M."/>
            <person name="Tsuji K."/>
            <person name="Ueda S."/>
            <person name="Waki K."/>
            <person name="Yamagata H."/>
            <person name="Yamamoto M."/>
            <person name="Yamamoto S."/>
            <person name="Yamane H."/>
            <person name="Yoshiki S."/>
            <person name="Yoshihara R."/>
            <person name="Yukawa K."/>
            <person name="Zhong H."/>
            <person name="Yano M."/>
            <person name="Yuan Q."/>
            <person name="Ouyang S."/>
            <person name="Liu J."/>
            <person name="Jones K.M."/>
            <person name="Gansberger K."/>
            <person name="Moffat K."/>
            <person name="Hill J."/>
            <person name="Bera J."/>
            <person name="Fadrosh D."/>
            <person name="Jin S."/>
            <person name="Johri S."/>
            <person name="Kim M."/>
            <person name="Overton L."/>
            <person name="Reardon M."/>
            <person name="Tsitrin T."/>
            <person name="Vuong H."/>
            <person name="Weaver B."/>
            <person name="Ciecko A."/>
            <person name="Tallon L."/>
            <person name="Jackson J."/>
            <person name="Pai G."/>
            <person name="Aken S.V."/>
            <person name="Utterback T."/>
            <person name="Reidmuller S."/>
            <person name="Feldblyum T."/>
            <person name="Hsiao J."/>
            <person name="Zismann V."/>
            <person name="Iobst S."/>
            <person name="de Vazeille A.R."/>
            <person name="Buell C.R."/>
            <person name="Ying K."/>
            <person name="Li Y."/>
            <person name="Lu T."/>
            <person name="Huang Y."/>
            <person name="Zhao Q."/>
            <person name="Feng Q."/>
            <person name="Zhang L."/>
            <person name="Zhu J."/>
            <person name="Weng Q."/>
            <person name="Mu J."/>
            <person name="Lu Y."/>
            <person name="Fan D."/>
            <person name="Liu Y."/>
            <person name="Guan J."/>
            <person name="Zhang Y."/>
            <person name="Yu S."/>
            <person name="Liu X."/>
            <person name="Zhang Y."/>
            <person name="Hong G."/>
            <person name="Han B."/>
            <person name="Choisne N."/>
            <person name="Demange N."/>
            <person name="Orjeda G."/>
            <person name="Samain S."/>
            <person name="Cattolico L."/>
            <person name="Pelletier E."/>
            <person name="Couloux A."/>
            <person name="Segurens B."/>
            <person name="Wincker P."/>
            <person name="D'Hont A."/>
            <person name="Scarpelli C."/>
            <person name="Weissenbach J."/>
            <person name="Salanoubat M."/>
            <person name="Quetier F."/>
            <person name="Yu Y."/>
            <person name="Kim H.R."/>
            <person name="Rambo T."/>
            <person name="Currie J."/>
            <person name="Collura K."/>
            <person name="Luo M."/>
            <person name="Yang T."/>
            <person name="Ammiraju J.S.S."/>
            <person name="Engler F."/>
            <person name="Soderlund C."/>
            <person name="Wing R.A."/>
            <person name="Palmer L.E."/>
            <person name="de la Bastide M."/>
            <person name="Spiegel L."/>
            <person name="Nascimento L."/>
            <person name="Zutavern T."/>
            <person name="O'Shaughnessy A."/>
            <person name="Dike S."/>
            <person name="Dedhia N."/>
            <person name="Preston R."/>
            <person name="Balija V."/>
            <person name="McCombie W.R."/>
            <person name="Chow T."/>
            <person name="Chen H."/>
            <person name="Chung M."/>
            <person name="Chen C."/>
            <person name="Shaw J."/>
            <person name="Wu H."/>
            <person name="Hsiao K."/>
            <person name="Chao Y."/>
            <person name="Chu M."/>
            <person name="Cheng C."/>
            <person name="Hour A."/>
            <person name="Lee P."/>
            <person name="Lin S."/>
            <person name="Lin Y."/>
            <person name="Liou J."/>
            <person name="Liu S."/>
            <person name="Hsing Y."/>
            <person name="Raghuvanshi S."/>
            <person name="Mohanty A."/>
            <person name="Bharti A.K."/>
            <person name="Gaur A."/>
            <person name="Gupta V."/>
            <person name="Kumar D."/>
            <person name="Ravi V."/>
            <person name="Vij S."/>
            <person name="Kapur A."/>
            <person name="Khurana P."/>
            <person name="Khurana P."/>
            <person name="Khurana J.P."/>
            <person name="Tyagi A.K."/>
            <person name="Gaikwad K."/>
            <person name="Singh A."/>
            <person name="Dalal V."/>
            <person name="Srivastava S."/>
            <person name="Dixit A."/>
            <person name="Pal A.K."/>
            <person name="Ghazi I.A."/>
            <person name="Yadav M."/>
            <person name="Pandit A."/>
            <person name="Bhargava A."/>
            <person name="Sureshbabu K."/>
            <person name="Batra K."/>
            <person name="Sharma T.R."/>
            <person name="Mohapatra T."/>
            <person name="Singh N.K."/>
            <person name="Messing J."/>
            <person name="Nelson A.B."/>
            <person name="Fuks G."/>
            <person name="Kavchok S."/>
            <person name="Keizer G."/>
            <person name="Linton E."/>
            <person name="Llaca V."/>
            <person name="Song R."/>
            <person name="Tanyolac B."/>
            <person name="Young S."/>
            <person name="Ho-Il K."/>
            <person name="Hahn J.H."/>
            <person name="Sangsakoo G."/>
            <person name="Vanavichit A."/>
            <person name="de Mattos Luiz.A.T."/>
            <person name="Zimmer P.D."/>
            <person name="Malone G."/>
            <person name="Dellagostin O."/>
            <person name="de Oliveira A.C."/>
            <person name="Bevan M."/>
            <person name="Bancroft I."/>
            <person name="Minx P."/>
            <person name="Cordum H."/>
            <person name="Wilson R."/>
            <person name="Cheng Z."/>
            <person name="Jin W."/>
            <person name="Jiang J."/>
            <person name="Leong S.A."/>
            <person name="Iwama H."/>
            <person name="Gojobori T."/>
            <person name="Itoh T."/>
            <person name="Niimura Y."/>
            <person name="Fujii Y."/>
            <person name="Habara T."/>
            <person name="Sakai H."/>
            <person name="Sato Y."/>
            <person name="Wilson G."/>
            <person name="Kumar K."/>
            <person name="McCouch S."/>
            <person name="Juretic N."/>
            <person name="Hoen D."/>
            <person name="Wright S."/>
            <person name="Bruskiewich R."/>
            <person name="Bureau T."/>
            <person name="Miyao A."/>
            <person name="Hirochika H."/>
            <person name="Nishikawa T."/>
            <person name="Kadowaki K."/>
            <person name="Sugiura M."/>
            <person name="Burr B."/>
            <person name="Sasaki T."/>
        </authorList>
    </citation>
    <scope>NUCLEOTIDE SEQUENCE [LARGE SCALE GENOMIC DNA]</scope>
    <source>
        <strain evidence="2">cv. Nipponbare</strain>
    </source>
</reference>
<evidence type="ECO:0000313" key="1">
    <source>
        <dbReference type="EMBL" id="AAO73217.1"/>
    </source>
</evidence>
<dbReference type="AlphaFoldDB" id="Q84SU9"/>
<gene>
    <name evidence="1" type="ORF">OSJNBa0092N01.17</name>
</gene>
<accession>Q84SU9</accession>
<name>Q84SU9_ORYSJ</name>
<evidence type="ECO:0000313" key="2">
    <source>
        <dbReference type="Proteomes" id="UP000000763"/>
    </source>
</evidence>